<proteinExistence type="predicted"/>
<protein>
    <submittedName>
        <fullName evidence="1">Uncharacterized protein</fullName>
    </submittedName>
</protein>
<reference evidence="1 2" key="1">
    <citation type="submission" date="2015-07" db="EMBL/GenBank/DDBJ databases">
        <title>Complete genome sequence of Prevotella intermedia strain 17-2.</title>
        <authorList>
            <person name="Nambu T."/>
        </authorList>
    </citation>
    <scope>NUCLEOTIDE SEQUENCE [LARGE SCALE GENOMIC DNA]</scope>
    <source>
        <strain evidence="1 2">17-2</strain>
    </source>
</reference>
<dbReference type="Proteomes" id="UP000067008">
    <property type="component" value="Chromosome 1"/>
</dbReference>
<accession>A0AAD1F8H3</accession>
<dbReference type="EMBL" id="AP014926">
    <property type="protein sequence ID" value="BAR97027.1"/>
    <property type="molecule type" value="Genomic_DNA"/>
</dbReference>
<sequence>MAGAVFPRFSLHEAKKGMTHKAIIIQEMKSLLCFIMQV</sequence>
<organism evidence="1 2">
    <name type="scientific">Prevotella intermedia</name>
    <dbReference type="NCBI Taxonomy" id="28131"/>
    <lineage>
        <taxon>Bacteria</taxon>
        <taxon>Pseudomonadati</taxon>
        <taxon>Bacteroidota</taxon>
        <taxon>Bacteroidia</taxon>
        <taxon>Bacteroidales</taxon>
        <taxon>Prevotellaceae</taxon>
        <taxon>Prevotella</taxon>
    </lineage>
</organism>
<evidence type="ECO:0000313" key="2">
    <source>
        <dbReference type="Proteomes" id="UP000067008"/>
    </source>
</evidence>
<name>A0AAD1F8H3_PREIN</name>
<gene>
    <name evidence="1" type="ORF">PI172_2299</name>
</gene>
<dbReference type="AlphaFoldDB" id="A0AAD1F8H3"/>
<evidence type="ECO:0000313" key="1">
    <source>
        <dbReference type="EMBL" id="BAR97027.1"/>
    </source>
</evidence>